<accession>A0A565C674</accession>
<feature type="domain" description="BRCT" evidence="1">
    <location>
        <begin position="31"/>
        <end position="118"/>
    </location>
</feature>
<dbReference type="InterPro" id="IPR036420">
    <property type="entry name" value="BRCT_dom_sf"/>
</dbReference>
<evidence type="ECO:0000313" key="2">
    <source>
        <dbReference type="EMBL" id="VVB09058.1"/>
    </source>
</evidence>
<keyword evidence="3" id="KW-1185">Reference proteome</keyword>
<protein>
    <recommendedName>
        <fullName evidence="1">BRCT domain-containing protein</fullName>
    </recommendedName>
</protein>
<dbReference type="CDD" id="cd17731">
    <property type="entry name" value="BRCT_TopBP1_rpt2_like"/>
    <property type="match status" value="1"/>
</dbReference>
<comment type="caution">
    <text evidence="2">The sequence shown here is derived from an EMBL/GenBank/DDBJ whole genome shotgun (WGS) entry which is preliminary data.</text>
</comment>
<dbReference type="SUPFAM" id="SSF52113">
    <property type="entry name" value="BRCT domain"/>
    <property type="match status" value="1"/>
</dbReference>
<reference evidence="2" key="1">
    <citation type="submission" date="2019-07" db="EMBL/GenBank/DDBJ databases">
        <authorList>
            <person name="Dittberner H."/>
        </authorList>
    </citation>
    <scope>NUCLEOTIDE SEQUENCE [LARGE SCALE GENOMIC DNA]</scope>
</reference>
<dbReference type="Gene3D" id="3.40.50.10190">
    <property type="entry name" value="BRCT domain"/>
    <property type="match status" value="1"/>
</dbReference>
<dbReference type="Proteomes" id="UP000489600">
    <property type="component" value="Unassembled WGS sequence"/>
</dbReference>
<organism evidence="2 3">
    <name type="scientific">Arabis nemorensis</name>
    <dbReference type="NCBI Taxonomy" id="586526"/>
    <lineage>
        <taxon>Eukaryota</taxon>
        <taxon>Viridiplantae</taxon>
        <taxon>Streptophyta</taxon>
        <taxon>Embryophyta</taxon>
        <taxon>Tracheophyta</taxon>
        <taxon>Spermatophyta</taxon>
        <taxon>Magnoliopsida</taxon>
        <taxon>eudicotyledons</taxon>
        <taxon>Gunneridae</taxon>
        <taxon>Pentapetalae</taxon>
        <taxon>rosids</taxon>
        <taxon>malvids</taxon>
        <taxon>Brassicales</taxon>
        <taxon>Brassicaceae</taxon>
        <taxon>Arabideae</taxon>
        <taxon>Arabis</taxon>
    </lineage>
</organism>
<evidence type="ECO:0000259" key="1">
    <source>
        <dbReference type="PROSITE" id="PS50172"/>
    </source>
</evidence>
<name>A0A565C674_9BRAS</name>
<dbReference type="OrthoDB" id="251770at2759"/>
<proteinExistence type="predicted"/>
<dbReference type="PANTHER" id="PTHR47576:SF2">
    <property type="entry name" value="BRCT DOMAIN DNA REPAIR PROTEIN-RELATED"/>
    <property type="match status" value="1"/>
</dbReference>
<sequence>MVPLRRNVGLIDTKGCSKLVPFLLSPPPMSLPDGPFSTLVICVTGLSKDARKQVKEATERLGGEYSPHLHSHSYSSRGRKFEHTLKHGARNGLFVVTIGWFVDSVRRNLRMSESLYNVKQIRHNSEKVDELSRVFDLEPICRPRTIQQALHFGTATKYNQVSSSGTESGTSEDMTLSDYSMYVDSDISDELRLKVLRIAGDQGAKVIDSWFIGCNASLVICEGASVQRYLGHANTIVSPLWVLKTVERYRQRLVHMSPDLARRLGLMLENCEDGATTKKICGEGNPQDALKFISKSKQERKEIVNIAKTGVRRRRTLHMQTCQNPIRRITPNSLLENICWTISEAASTASVFSDSCISGGYISEPQASVLQEGKDKGLDPVASFSNSTRLLTESEKTEVIFKDSFLTILYPSDRFSEMGPSSRTYFSDNGFTCLQILDYIHRFYQENLPDHEIEVAIHTDSRHADRLRTVYCNKETADDGYMAFPRIELLGSRKSFEMLKRVNGENNSTVYELMIRA</sequence>
<dbReference type="Pfam" id="PF12738">
    <property type="entry name" value="PTCB-BRCT"/>
    <property type="match status" value="1"/>
</dbReference>
<dbReference type="SMART" id="SM00292">
    <property type="entry name" value="BRCT"/>
    <property type="match status" value="2"/>
</dbReference>
<dbReference type="PANTHER" id="PTHR47576">
    <property type="entry name" value="BRCT DOMAIN DNA REPAIR PROTEIN-RELATED"/>
    <property type="match status" value="1"/>
</dbReference>
<dbReference type="InterPro" id="IPR001357">
    <property type="entry name" value="BRCT_dom"/>
</dbReference>
<feature type="domain" description="BRCT" evidence="1">
    <location>
        <begin position="171"/>
        <end position="250"/>
    </location>
</feature>
<dbReference type="InterPro" id="IPR059215">
    <property type="entry name" value="BRCT2_TopBP1-like"/>
</dbReference>
<evidence type="ECO:0000313" key="3">
    <source>
        <dbReference type="Proteomes" id="UP000489600"/>
    </source>
</evidence>
<dbReference type="EMBL" id="CABITT030000006">
    <property type="protein sequence ID" value="VVB09058.1"/>
    <property type="molecule type" value="Genomic_DNA"/>
</dbReference>
<gene>
    <name evidence="2" type="ORF">ANE_LOCUS19502</name>
</gene>
<dbReference type="PROSITE" id="PS50172">
    <property type="entry name" value="BRCT"/>
    <property type="match status" value="2"/>
</dbReference>
<dbReference type="AlphaFoldDB" id="A0A565C674"/>